<proteinExistence type="predicted"/>
<evidence type="ECO:0000256" key="3">
    <source>
        <dbReference type="ARBA" id="ARBA00023235"/>
    </source>
</evidence>
<dbReference type="Gene3D" id="3.30.2350.10">
    <property type="entry name" value="Pseudouridine synthase"/>
    <property type="match status" value="1"/>
</dbReference>
<evidence type="ECO:0000256" key="2">
    <source>
        <dbReference type="ARBA" id="ARBA00022694"/>
    </source>
</evidence>
<dbReference type="EC" id="5.4.99.25" evidence="1"/>
<evidence type="ECO:0000256" key="1">
    <source>
        <dbReference type="ARBA" id="ARBA00012787"/>
    </source>
</evidence>
<dbReference type="EMBL" id="VSSQ01140987">
    <property type="protein sequence ID" value="MPN62658.1"/>
    <property type="molecule type" value="Genomic_DNA"/>
</dbReference>
<organism evidence="6">
    <name type="scientific">bioreactor metagenome</name>
    <dbReference type="NCBI Taxonomy" id="1076179"/>
    <lineage>
        <taxon>unclassified sequences</taxon>
        <taxon>metagenomes</taxon>
        <taxon>ecological metagenomes</taxon>
    </lineage>
</organism>
<evidence type="ECO:0000259" key="4">
    <source>
        <dbReference type="Pfam" id="PF01509"/>
    </source>
</evidence>
<dbReference type="AlphaFoldDB" id="A0A645JG27"/>
<feature type="domain" description="Pseudouridine synthase II N-terminal" evidence="4">
    <location>
        <begin position="1"/>
        <end position="56"/>
    </location>
</feature>
<dbReference type="GO" id="GO:0160148">
    <property type="term" value="F:tRNA pseudouridine(55) synthase activity"/>
    <property type="evidence" value="ECO:0007669"/>
    <property type="project" value="UniProtKB-EC"/>
</dbReference>
<name>A0A645JG27_9ZZZZ</name>
<dbReference type="InterPro" id="IPR032819">
    <property type="entry name" value="TruB_C"/>
</dbReference>
<dbReference type="GO" id="GO:1990481">
    <property type="term" value="P:mRNA pseudouridine synthesis"/>
    <property type="evidence" value="ECO:0007669"/>
    <property type="project" value="TreeGrafter"/>
</dbReference>
<keyword evidence="2" id="KW-0819">tRNA processing</keyword>
<protein>
    <recommendedName>
        <fullName evidence="1">tRNA pseudouridine(55) synthase</fullName>
        <ecNumber evidence="1">5.4.99.25</ecNumber>
    </recommendedName>
</protein>
<evidence type="ECO:0000313" key="6">
    <source>
        <dbReference type="EMBL" id="MPN62658.1"/>
    </source>
</evidence>
<comment type="caution">
    <text evidence="6">The sequence shown here is derived from an EMBL/GenBank/DDBJ whole genome shotgun (WGS) entry which is preliminary data.</text>
</comment>
<dbReference type="PANTHER" id="PTHR13767:SF2">
    <property type="entry name" value="PSEUDOURIDYLATE SYNTHASE TRUB1"/>
    <property type="match status" value="1"/>
</dbReference>
<dbReference type="SUPFAM" id="SSF55120">
    <property type="entry name" value="Pseudouridine synthase"/>
    <property type="match status" value="1"/>
</dbReference>
<dbReference type="PANTHER" id="PTHR13767">
    <property type="entry name" value="TRNA-PSEUDOURIDINE SYNTHASE"/>
    <property type="match status" value="1"/>
</dbReference>
<dbReference type="Pfam" id="PF01509">
    <property type="entry name" value="TruB_N"/>
    <property type="match status" value="1"/>
</dbReference>
<dbReference type="GO" id="GO:0003723">
    <property type="term" value="F:RNA binding"/>
    <property type="evidence" value="ECO:0007669"/>
    <property type="project" value="InterPro"/>
</dbReference>
<dbReference type="InterPro" id="IPR002501">
    <property type="entry name" value="PsdUridine_synth_N"/>
</dbReference>
<dbReference type="GO" id="GO:0006400">
    <property type="term" value="P:tRNA modification"/>
    <property type="evidence" value="ECO:0007669"/>
    <property type="project" value="TreeGrafter"/>
</dbReference>
<dbReference type="InterPro" id="IPR020103">
    <property type="entry name" value="PsdUridine_synth_cat_dom_sf"/>
</dbReference>
<accession>A0A645JG27</accession>
<feature type="domain" description="tRNA pseudouridylate synthase B C-terminal" evidence="5">
    <location>
        <begin position="57"/>
        <end position="97"/>
    </location>
</feature>
<evidence type="ECO:0000259" key="5">
    <source>
        <dbReference type="Pfam" id="PF16198"/>
    </source>
</evidence>
<dbReference type="InterPro" id="IPR014780">
    <property type="entry name" value="tRNA_psdUridine_synth_TruB"/>
</dbReference>
<keyword evidence="3 6" id="KW-0413">Isomerase</keyword>
<gene>
    <name evidence="6" type="primary">truB_49</name>
    <name evidence="6" type="ORF">SDC9_210410</name>
</gene>
<sequence>MFSAKIINGRKLYKFARQNIELELKPSIVEIFSMKIINIEMPYITILIDCSKGTYIRALARDIGNYLGVGGYLTDLRRTQIGEHSVENAFRISELLELDKDTNKLTN</sequence>
<dbReference type="Pfam" id="PF16198">
    <property type="entry name" value="TruB_C_2"/>
    <property type="match status" value="1"/>
</dbReference>
<reference evidence="6" key="1">
    <citation type="submission" date="2019-08" db="EMBL/GenBank/DDBJ databases">
        <authorList>
            <person name="Kucharzyk K."/>
            <person name="Murdoch R.W."/>
            <person name="Higgins S."/>
            <person name="Loffler F."/>
        </authorList>
    </citation>
    <scope>NUCLEOTIDE SEQUENCE</scope>
</reference>